<organism evidence="3 4">
    <name type="scientific">Chryseobacterium taiwanense</name>
    <dbReference type="NCBI Taxonomy" id="363331"/>
    <lineage>
        <taxon>Bacteria</taxon>
        <taxon>Pseudomonadati</taxon>
        <taxon>Bacteroidota</taxon>
        <taxon>Flavobacteriia</taxon>
        <taxon>Flavobacteriales</taxon>
        <taxon>Weeksellaceae</taxon>
        <taxon>Chryseobacterium group</taxon>
        <taxon>Chryseobacterium</taxon>
    </lineage>
</organism>
<dbReference type="NCBIfam" id="NF038133">
    <property type="entry name" value="choice_anch_L"/>
    <property type="match status" value="1"/>
</dbReference>
<dbReference type="Pfam" id="PF19081">
    <property type="entry name" value="Ig_7"/>
    <property type="match status" value="1"/>
</dbReference>
<feature type="signal peptide" evidence="1">
    <location>
        <begin position="1"/>
        <end position="24"/>
    </location>
</feature>
<dbReference type="InterPro" id="IPR049804">
    <property type="entry name" value="Choice_anch_L"/>
</dbReference>
<dbReference type="SUPFAM" id="SSF49299">
    <property type="entry name" value="PKD domain"/>
    <property type="match status" value="1"/>
</dbReference>
<feature type="domain" description="PKD/Chitinase" evidence="2">
    <location>
        <begin position="316"/>
        <end position="393"/>
    </location>
</feature>
<name>A0A0B4D6C1_9FLAO</name>
<evidence type="ECO:0000259" key="2">
    <source>
        <dbReference type="SMART" id="SM00089"/>
    </source>
</evidence>
<protein>
    <submittedName>
        <fullName evidence="3">Gliding motility protein</fullName>
    </submittedName>
</protein>
<evidence type="ECO:0000256" key="1">
    <source>
        <dbReference type="SAM" id="SignalP"/>
    </source>
</evidence>
<dbReference type="EMBL" id="JWTA01000004">
    <property type="protein sequence ID" value="KIC64287.1"/>
    <property type="molecule type" value="Genomic_DNA"/>
</dbReference>
<dbReference type="OrthoDB" id="9765926at2"/>
<feature type="domain" description="PKD/Chitinase" evidence="2">
    <location>
        <begin position="735"/>
        <end position="820"/>
    </location>
</feature>
<dbReference type="InterPro" id="IPR026341">
    <property type="entry name" value="T9SS_type_B"/>
</dbReference>
<dbReference type="InterPro" id="IPR035986">
    <property type="entry name" value="PKD_dom_sf"/>
</dbReference>
<evidence type="ECO:0000313" key="3">
    <source>
        <dbReference type="EMBL" id="KIC64287.1"/>
    </source>
</evidence>
<sequence>MLNTRTRSLFFTLFLVLISNNSMFSQKKGRAGSTTMPTLQSMKTGAFIDVNTSAYPESSYDIAQLIKDVLIKGGTACTSANITNVTVSPNLSASNQNRTWGYFNKGTTAFPFTKGIVLSSGYARNAGNSYIASTLSNTYSTTGDTDLSTALGVANNYNDATYIEFDFVPTSNEVTFRYIFASEEYAEDYPCNFTDGFALLLKPNIPGSTYTNMAVLPGGAGPVSVKNIRPANQFNGSPLSCGPLNAAYFAGYNTAGIETNFNGRTIPLTAKATVTVGQSYHFKMVLADWDDGSYDSSVYLEAGSFDIGVQILDPTGVQLPASINVCDNQPQTFNASVQNSNATYQWYLNNGSIPGATSSSYTATLPGVYKVEVLVPGNTCPGTATITIVGGTSPTVQNATLTACYAAGNITYDLTSAQPSISTTAGATFSYYLNQADANAGNGNTIAAPTTFSSAGGQTIYVLVKNGFCSKVAQLQLVKAAQMIASIAAPSTLTCTTPQITLNGSASTYPTGSTFAWTTTGGTIVSGANTLSPVVSAAGVYTLTISNTFAPDNVTCTAVANVTVTGNSAPPTTTLTASKVLICSGESVTLTAGGGATYTWTGLTGTGNTQIVSPTTTTTYTVNAIGANGCASQTPATITIEVSQPITVQNATLVKCYEPGNINYDLTSAQTQITSTVTGVTFAYYVNQADAIAGNASTIPVPTAFPSAGNQTVYVLVKNGGCSYVVNLLLLKTAVTTLTIAAPQNITCTVSQITLNASSSVIPTGSIIAWTTTGGNIVSGANTLTPVVNAGGTYTLTVSNTSQPGNLACTYTANVTVVQDKVAPVAALTSSVAQICVGESVTLTASGGATYNWGNGLTGNGSTQTVSPAVTTTYTVFAVGANGCISPNQASVTVVVGPPTAGVSGSKSKICAGEPVTLLATGGVTYSWVGLTGNGNTQVVTPTTTTTYSVYALGGNGCSSVNPATITIEVVPAIVSTLENVYACAGDSGILDAGAGPNYTYIWNTGATSQTIMVNTPGTYSVEINNGTCTKIFTAQLINPDLPKFTNVVYEKETLTLSVTNPVGGVLEYSIDGGVTWQTSNVFYNVLKNTNYNLRVRIKDAKCSTPLEFFTFVVNNAITPNQDGINDGIDFTGISGYNNFAASIFDRYGAEVFKAGKSNTIWNGNIKSMNVPTGTYWYRVQWENPASKKLEQRSGWILLKNRN</sequence>
<dbReference type="InterPro" id="IPR013783">
    <property type="entry name" value="Ig-like_fold"/>
</dbReference>
<feature type="domain" description="PKD/Chitinase" evidence="2">
    <location>
        <begin position="900"/>
        <end position="973"/>
    </location>
</feature>
<dbReference type="AlphaFoldDB" id="A0A0B4D6C1"/>
<keyword evidence="1" id="KW-0732">Signal</keyword>
<keyword evidence="4" id="KW-1185">Reference proteome</keyword>
<feature type="chain" id="PRO_5002088833" evidence="1">
    <location>
        <begin position="25"/>
        <end position="1203"/>
    </location>
</feature>
<dbReference type="Gene3D" id="2.60.40.10">
    <property type="entry name" value="Immunoglobulins"/>
    <property type="match status" value="1"/>
</dbReference>
<comment type="caution">
    <text evidence="3">The sequence shown here is derived from an EMBL/GenBank/DDBJ whole genome shotgun (WGS) entry which is preliminary data.</text>
</comment>
<proteinExistence type="predicted"/>
<feature type="domain" description="PKD/Chitinase" evidence="2">
    <location>
        <begin position="572"/>
        <end position="643"/>
    </location>
</feature>
<dbReference type="InterPro" id="IPR022409">
    <property type="entry name" value="PKD/Chitinase_dom"/>
</dbReference>
<feature type="domain" description="PKD/Chitinase" evidence="2">
    <location>
        <begin position="825"/>
        <end position="899"/>
    </location>
</feature>
<dbReference type="InterPro" id="IPR044023">
    <property type="entry name" value="Ig_7"/>
</dbReference>
<dbReference type="Proteomes" id="UP000031167">
    <property type="component" value="Unassembled WGS sequence"/>
</dbReference>
<gene>
    <name evidence="3" type="ORF">RM51_06145</name>
</gene>
<dbReference type="Pfam" id="PF13585">
    <property type="entry name" value="CHU_C"/>
    <property type="match status" value="1"/>
</dbReference>
<reference evidence="3 4" key="1">
    <citation type="submission" date="2014-12" db="EMBL/GenBank/DDBJ databases">
        <title>Genome sequencing of Chryseobacterium taiwanense TPW19.</title>
        <authorList>
            <person name="Tan P.W."/>
            <person name="Chan K.-G."/>
        </authorList>
    </citation>
    <scope>NUCLEOTIDE SEQUENCE [LARGE SCALE GENOMIC DNA]</scope>
    <source>
        <strain evidence="3 4">TPW19</strain>
    </source>
</reference>
<dbReference type="SMART" id="SM00089">
    <property type="entry name" value="PKD"/>
    <property type="match status" value="5"/>
</dbReference>
<evidence type="ECO:0000313" key="4">
    <source>
        <dbReference type="Proteomes" id="UP000031167"/>
    </source>
</evidence>
<dbReference type="STRING" id="363331.RM51_06145"/>
<accession>A0A0B4D6C1</accession>
<dbReference type="NCBIfam" id="TIGR04131">
    <property type="entry name" value="Bac_Flav_CTERM"/>
    <property type="match status" value="1"/>
</dbReference>